<keyword evidence="3" id="KW-1185">Reference proteome</keyword>
<dbReference type="Pfam" id="PF12666">
    <property type="entry name" value="PrgI"/>
    <property type="match status" value="1"/>
</dbReference>
<comment type="caution">
    <text evidence="2">The sequence shown here is derived from an EMBL/GenBank/DDBJ whole genome shotgun (WGS) entry which is preliminary data.</text>
</comment>
<accession>A0ABY1S602</accession>
<dbReference type="GeneID" id="31773884"/>
<keyword evidence="1" id="KW-0472">Membrane</keyword>
<keyword evidence="1" id="KW-1133">Transmembrane helix</keyword>
<gene>
    <name evidence="2" type="ORF">SAMN05216240_0512</name>
</gene>
<feature type="transmembrane region" description="Helical" evidence="1">
    <location>
        <begin position="47"/>
        <end position="67"/>
    </location>
</feature>
<name>A0ABY1S602_CALBS</name>
<keyword evidence="1" id="KW-0812">Transmembrane</keyword>
<dbReference type="InterPro" id="IPR024414">
    <property type="entry name" value="Uncharacterised_PrgI"/>
</dbReference>
<organism evidence="2 3">
    <name type="scientific">Caldicellulosiruptor bescii</name>
    <name type="common">Anaerocellum thermophilum</name>
    <dbReference type="NCBI Taxonomy" id="31899"/>
    <lineage>
        <taxon>Bacteria</taxon>
        <taxon>Bacillati</taxon>
        <taxon>Bacillota</taxon>
        <taxon>Bacillota incertae sedis</taxon>
        <taxon>Caldicellulosiruptorales</taxon>
        <taxon>Caldicellulosiruptoraceae</taxon>
        <taxon>Caldicellulosiruptor</taxon>
    </lineage>
</organism>
<proteinExistence type="predicted"/>
<dbReference type="Proteomes" id="UP000196803">
    <property type="component" value="Unassembled WGS sequence"/>
</dbReference>
<evidence type="ECO:0000313" key="2">
    <source>
        <dbReference type="EMBL" id="SMR91525.1"/>
    </source>
</evidence>
<reference evidence="2 3" key="1">
    <citation type="submission" date="2017-05" db="EMBL/GenBank/DDBJ databases">
        <authorList>
            <person name="Varghese N."/>
            <person name="Submissions S."/>
        </authorList>
    </citation>
    <scope>NUCLEOTIDE SEQUENCE [LARGE SCALE GENOMIC DNA]</scope>
    <source>
        <strain evidence="2 3">MACB1020</strain>
    </source>
</reference>
<feature type="transmembrane region" description="Helical" evidence="1">
    <location>
        <begin position="21"/>
        <end position="41"/>
    </location>
</feature>
<evidence type="ECO:0000256" key="1">
    <source>
        <dbReference type="SAM" id="Phobius"/>
    </source>
</evidence>
<dbReference type="RefSeq" id="WP_041727234.1">
    <property type="nucleotide sequence ID" value="NZ_FUZJ01000001.1"/>
</dbReference>
<sequence length="93" mass="11233">MQRHRIPYEFKFENKIVGGLMTWRQLFILVLPSLFAVWLFTELKIPFLIAFLAELFIVTVGAVFAFVRIESRELHVWLKEIFDYQKRKKIFLP</sequence>
<evidence type="ECO:0000313" key="3">
    <source>
        <dbReference type="Proteomes" id="UP000196803"/>
    </source>
</evidence>
<protein>
    <submittedName>
        <fullName evidence="2">PrgI family protein</fullName>
    </submittedName>
</protein>
<dbReference type="EMBL" id="FXXC01000001">
    <property type="protein sequence ID" value="SMR91525.1"/>
    <property type="molecule type" value="Genomic_DNA"/>
</dbReference>